<dbReference type="AlphaFoldDB" id="A0A5C6CTU8"/>
<evidence type="ECO:0000313" key="9">
    <source>
        <dbReference type="Proteomes" id="UP000318437"/>
    </source>
</evidence>
<comment type="caution">
    <text evidence="8">The sequence shown here is derived from an EMBL/GenBank/DDBJ whole genome shotgun (WGS) entry which is preliminary data.</text>
</comment>
<dbReference type="GO" id="GO:0005886">
    <property type="term" value="C:plasma membrane"/>
    <property type="evidence" value="ECO:0007669"/>
    <property type="project" value="UniProtKB-SubCell"/>
</dbReference>
<keyword evidence="5 6" id="KW-0472">Membrane</keyword>
<reference evidence="8 9" key="1">
    <citation type="submission" date="2019-02" db="EMBL/GenBank/DDBJ databases">
        <title>Deep-cultivation of Planctomycetes and their phenomic and genomic characterization uncovers novel biology.</title>
        <authorList>
            <person name="Wiegand S."/>
            <person name="Jogler M."/>
            <person name="Boedeker C."/>
            <person name="Pinto D."/>
            <person name="Vollmers J."/>
            <person name="Rivas-Marin E."/>
            <person name="Kohn T."/>
            <person name="Peeters S.H."/>
            <person name="Heuer A."/>
            <person name="Rast P."/>
            <person name="Oberbeckmann S."/>
            <person name="Bunk B."/>
            <person name="Jeske O."/>
            <person name="Meyerdierks A."/>
            <person name="Storesund J.E."/>
            <person name="Kallscheuer N."/>
            <person name="Luecker S."/>
            <person name="Lage O.M."/>
            <person name="Pohl T."/>
            <person name="Merkel B.J."/>
            <person name="Hornburger P."/>
            <person name="Mueller R.-W."/>
            <person name="Bruemmer F."/>
            <person name="Labrenz M."/>
            <person name="Spormann A.M."/>
            <person name="Op Den Camp H."/>
            <person name="Overmann J."/>
            <person name="Amann R."/>
            <person name="Jetten M.S.M."/>
            <person name="Mascher T."/>
            <person name="Medema M.H."/>
            <person name="Devos D.P."/>
            <person name="Kaster A.-K."/>
            <person name="Ovreas L."/>
            <person name="Rohde M."/>
            <person name="Galperin M.Y."/>
            <person name="Jogler C."/>
        </authorList>
    </citation>
    <scope>NUCLEOTIDE SEQUENCE [LARGE SCALE GENOMIC DNA]</scope>
    <source>
        <strain evidence="8 9">Pla144</strain>
    </source>
</reference>
<sequence>MNHFSTTDNTSLTPQACWRLLVEHRRIWISSTIACSVIALGYALFMTRNWEAVQGLVVRDEASSHSAKQPGKFADLYEMRTFQETILEVAKSRQVLACTLMAVAAQESNEMPTEPTSEEIEKLRKRMSMLPPNGAEFGKTEIFYLSVKDPNRERAIRLVSELCSQLGDRLGQLRAERSMGLISEVDKQVELASQSHEKENARLIAFETEVGSDLGELRLLHSASGGQSDLRQQAVEMEKEQRLTESRLRQAEELLVVLQTAKRDPDQLVAMPSSLLSFQPTLQRLKDGLVDAQLRASRLSGMKTSDHPHVKAAAESVASIREELHSELDVAIKGLEIEINLSRNRQEVLHNQLVSLQNRLGHLAELRAEYSSRIATVENSRAVLSQARKQMSEVRAKQVGALSALLVTPFDKAETGPYPVGIGRASVLAIGTFSGFVLGVGWLFLSVSSAPLGEEIPVEITQPEIVTKKEKEQKTPSEKVLAAVAASKLAAKFGKPAGDWCDFDPYSSKVPGTNFVSPLQYGTSTSHSTSNGLSS</sequence>
<evidence type="ECO:0000256" key="4">
    <source>
        <dbReference type="ARBA" id="ARBA00022989"/>
    </source>
</evidence>
<dbReference type="InterPro" id="IPR050445">
    <property type="entry name" value="Bact_polysacc_biosynth/exp"/>
</dbReference>
<comment type="subcellular location">
    <subcellularLocation>
        <location evidence="1">Cell membrane</location>
        <topology evidence="1">Multi-pass membrane protein</topology>
    </subcellularLocation>
</comment>
<dbReference type="PANTHER" id="PTHR32309">
    <property type="entry name" value="TYROSINE-PROTEIN KINASE"/>
    <property type="match status" value="1"/>
</dbReference>
<name>A0A5C6CTU8_9BACT</name>
<evidence type="ECO:0000256" key="2">
    <source>
        <dbReference type="ARBA" id="ARBA00022475"/>
    </source>
</evidence>
<dbReference type="InterPro" id="IPR003856">
    <property type="entry name" value="LPS_length_determ_N"/>
</dbReference>
<evidence type="ECO:0000256" key="3">
    <source>
        <dbReference type="ARBA" id="ARBA00022692"/>
    </source>
</evidence>
<dbReference type="EMBL" id="SJPS01000003">
    <property type="protein sequence ID" value="TWU27295.1"/>
    <property type="molecule type" value="Genomic_DNA"/>
</dbReference>
<keyword evidence="3 6" id="KW-0812">Transmembrane</keyword>
<gene>
    <name evidence="8" type="ORF">Pla144_20670</name>
</gene>
<dbReference type="Pfam" id="PF02706">
    <property type="entry name" value="Wzz"/>
    <property type="match status" value="1"/>
</dbReference>
<accession>A0A5C6CTU8</accession>
<dbReference type="PANTHER" id="PTHR32309:SF31">
    <property type="entry name" value="CAPSULAR EXOPOLYSACCHARIDE FAMILY"/>
    <property type="match status" value="1"/>
</dbReference>
<keyword evidence="4 6" id="KW-1133">Transmembrane helix</keyword>
<keyword evidence="2" id="KW-1003">Cell membrane</keyword>
<feature type="domain" description="Polysaccharide chain length determinant N-terminal" evidence="7">
    <location>
        <begin position="19"/>
        <end position="97"/>
    </location>
</feature>
<organism evidence="8 9">
    <name type="scientific">Bythopirellula polymerisocia</name>
    <dbReference type="NCBI Taxonomy" id="2528003"/>
    <lineage>
        <taxon>Bacteria</taxon>
        <taxon>Pseudomonadati</taxon>
        <taxon>Planctomycetota</taxon>
        <taxon>Planctomycetia</taxon>
        <taxon>Pirellulales</taxon>
        <taxon>Lacipirellulaceae</taxon>
        <taxon>Bythopirellula</taxon>
    </lineage>
</organism>
<evidence type="ECO:0000256" key="6">
    <source>
        <dbReference type="SAM" id="Phobius"/>
    </source>
</evidence>
<dbReference type="OrthoDB" id="234267at2"/>
<evidence type="ECO:0000259" key="7">
    <source>
        <dbReference type="Pfam" id="PF02706"/>
    </source>
</evidence>
<proteinExistence type="predicted"/>
<evidence type="ECO:0000256" key="5">
    <source>
        <dbReference type="ARBA" id="ARBA00023136"/>
    </source>
</evidence>
<protein>
    <submittedName>
        <fullName evidence="8">Chain length determinant protein</fullName>
    </submittedName>
</protein>
<feature type="transmembrane region" description="Helical" evidence="6">
    <location>
        <begin position="27"/>
        <end position="45"/>
    </location>
</feature>
<dbReference type="Proteomes" id="UP000318437">
    <property type="component" value="Unassembled WGS sequence"/>
</dbReference>
<evidence type="ECO:0000313" key="8">
    <source>
        <dbReference type="EMBL" id="TWU27295.1"/>
    </source>
</evidence>
<evidence type="ECO:0000256" key="1">
    <source>
        <dbReference type="ARBA" id="ARBA00004651"/>
    </source>
</evidence>
<dbReference type="RefSeq" id="WP_146450520.1">
    <property type="nucleotide sequence ID" value="NZ_SJPS01000003.1"/>
</dbReference>
<keyword evidence="9" id="KW-1185">Reference proteome</keyword>